<dbReference type="RefSeq" id="XP_064731298.1">
    <property type="nucleotide sequence ID" value="XM_064872640.1"/>
</dbReference>
<dbReference type="SFLD" id="SFLDS00003">
    <property type="entry name" value="Haloacid_Dehalogenase"/>
    <property type="match status" value="1"/>
</dbReference>
<organism evidence="3 4">
    <name type="scientific">Knufia obscura</name>
    <dbReference type="NCBI Taxonomy" id="1635080"/>
    <lineage>
        <taxon>Eukaryota</taxon>
        <taxon>Fungi</taxon>
        <taxon>Dikarya</taxon>
        <taxon>Ascomycota</taxon>
        <taxon>Pezizomycotina</taxon>
        <taxon>Eurotiomycetes</taxon>
        <taxon>Chaetothyriomycetidae</taxon>
        <taxon>Chaetothyriales</taxon>
        <taxon>Trichomeriaceae</taxon>
        <taxon>Knufia</taxon>
    </lineage>
</organism>
<dbReference type="PANTHER" id="PTHR43316">
    <property type="entry name" value="HYDROLASE, HALOACID DELAHOGENASE-RELATED"/>
    <property type="match status" value="1"/>
</dbReference>
<dbReference type="NCBIfam" id="TIGR01493">
    <property type="entry name" value="HAD-SF-IA-v2"/>
    <property type="match status" value="1"/>
</dbReference>
<gene>
    <name evidence="3" type="ORF">PMZ80_004214</name>
</gene>
<dbReference type="Pfam" id="PF00702">
    <property type="entry name" value="Hydrolase"/>
    <property type="match status" value="1"/>
</dbReference>
<dbReference type="Proteomes" id="UP001334248">
    <property type="component" value="Unassembled WGS sequence"/>
</dbReference>
<proteinExistence type="inferred from homology"/>
<dbReference type="PANTHER" id="PTHR43316:SF3">
    <property type="entry name" value="HALOACID DEHALOGENASE, TYPE II (AFU_ORTHOLOGUE AFUA_2G07750)-RELATED"/>
    <property type="match status" value="1"/>
</dbReference>
<dbReference type="EMBL" id="JAVHJV010000004">
    <property type="protein sequence ID" value="KAK5943208.1"/>
    <property type="molecule type" value="Genomic_DNA"/>
</dbReference>
<evidence type="ECO:0000256" key="1">
    <source>
        <dbReference type="ARBA" id="ARBA00008106"/>
    </source>
</evidence>
<dbReference type="InterPro" id="IPR036412">
    <property type="entry name" value="HAD-like_sf"/>
</dbReference>
<dbReference type="InterPro" id="IPR023198">
    <property type="entry name" value="PGP-like_dom2"/>
</dbReference>
<keyword evidence="4" id="KW-1185">Reference proteome</keyword>
<dbReference type="Gene3D" id="1.10.150.240">
    <property type="entry name" value="Putative phosphatase, domain 2"/>
    <property type="match status" value="1"/>
</dbReference>
<evidence type="ECO:0000313" key="4">
    <source>
        <dbReference type="Proteomes" id="UP001334248"/>
    </source>
</evidence>
<dbReference type="InterPro" id="IPR051540">
    <property type="entry name" value="S-2-haloacid_dehalogenase"/>
</dbReference>
<dbReference type="PRINTS" id="PR00413">
    <property type="entry name" value="HADHALOGNASE"/>
</dbReference>
<sequence length="240" mass="26861">MTIRAVFFDFMGTCLDWHASVVAALPATVADNQRSMFALWWRQNFFSRISARHSTGGAPEDTDTTFYQSCLTTIAQPEFGDLVQAIRPSIHPNSALIKAWHHMPAWPDVPPRLQALRNAGLELFVLANGTTRLQLDLVRAAGLQGMYDMLFSSQLLGVYKPSPEAYLKALDLVGCKAEEAVMVACHAYDLRAAREVGMRTVYVRRWTDDVDEDMDAVKRENEGLFLENGFADLLATIEQC</sequence>
<comment type="caution">
    <text evidence="3">The sequence shown here is derived from an EMBL/GenBank/DDBJ whole genome shotgun (WGS) entry which is preliminary data.</text>
</comment>
<name>A0ABR0RSH6_9EURO</name>
<dbReference type="SUPFAM" id="SSF56784">
    <property type="entry name" value="HAD-like"/>
    <property type="match status" value="1"/>
</dbReference>
<accession>A0ABR0RSH6</accession>
<dbReference type="GeneID" id="89997663"/>
<reference evidence="3 4" key="1">
    <citation type="journal article" date="2023" name="Res Sq">
        <title>Genomic and morphological characterization of Knufia obscura isolated from the Mars 2020 spacecraft assembly facility.</title>
        <authorList>
            <person name="Chander A.M."/>
            <person name="Teixeira M.M."/>
            <person name="Singh N.K."/>
            <person name="Williams M.P."/>
            <person name="Parker C.W."/>
            <person name="Leo P."/>
            <person name="Stajich J.E."/>
            <person name="Torok T."/>
            <person name="Tighe S."/>
            <person name="Mason C.E."/>
            <person name="Venkateswaran K."/>
        </authorList>
    </citation>
    <scope>NUCLEOTIDE SEQUENCE [LARGE SCALE GENOMIC DNA]</scope>
    <source>
        <strain evidence="3 4">CCFEE 5817</strain>
    </source>
</reference>
<dbReference type="NCBIfam" id="TIGR01428">
    <property type="entry name" value="HAD_type_II"/>
    <property type="match status" value="1"/>
</dbReference>
<evidence type="ECO:0000313" key="3">
    <source>
        <dbReference type="EMBL" id="KAK5943208.1"/>
    </source>
</evidence>
<comment type="similarity">
    <text evidence="1">Belongs to the HAD-like hydrolase superfamily. S-2-haloalkanoic acid dehalogenase family.</text>
</comment>
<dbReference type="Gene3D" id="3.40.50.1000">
    <property type="entry name" value="HAD superfamily/HAD-like"/>
    <property type="match status" value="1"/>
</dbReference>
<dbReference type="SFLD" id="SFLDG01129">
    <property type="entry name" value="C1.5:_HAD__Beta-PGM__Phosphata"/>
    <property type="match status" value="1"/>
</dbReference>
<evidence type="ECO:0008006" key="5">
    <source>
        <dbReference type="Google" id="ProtNLM"/>
    </source>
</evidence>
<keyword evidence="2" id="KW-0378">Hydrolase</keyword>
<protein>
    <recommendedName>
        <fullName evidence="5">Haloacid dehalogenase</fullName>
    </recommendedName>
</protein>
<evidence type="ECO:0000256" key="2">
    <source>
        <dbReference type="ARBA" id="ARBA00022801"/>
    </source>
</evidence>
<dbReference type="InterPro" id="IPR023214">
    <property type="entry name" value="HAD_sf"/>
</dbReference>
<dbReference type="InterPro" id="IPR006439">
    <property type="entry name" value="HAD-SF_hydro_IA"/>
</dbReference>
<dbReference type="InterPro" id="IPR006328">
    <property type="entry name" value="2-HAD"/>
</dbReference>